<dbReference type="OrthoDB" id="1350443at2"/>
<accession>A0A396S711</accession>
<evidence type="ECO:0000313" key="2">
    <source>
        <dbReference type="Proteomes" id="UP000265692"/>
    </source>
</evidence>
<gene>
    <name evidence="1" type="ORF">D1B33_16455</name>
</gene>
<sequence length="235" mass="26714">MANEMNKTFAEQVPGEERLKLAAVAMAENKKLHENGQAEKETNKIINADTVKEIINDWPATAKMAAENTMKFYGPPNEATQSYLVWHNNGPWKRTIAFKDGVPHDFPEPHTDVLEQFIDYHVPADKVGLVAQLEGSLVIDRTKGEVSVHCDNEGANTLSMNMMHEVVTGQRTPQEAREFIKKEIVEYMMNRPAPYAEKFQFQLLQGEHWDPDVTVVEDQELMKAVTQKQKELGLH</sequence>
<organism evidence="1 2">
    <name type="scientific">Ureibacillus yapensis</name>
    <dbReference type="NCBI Taxonomy" id="2304605"/>
    <lineage>
        <taxon>Bacteria</taxon>
        <taxon>Bacillati</taxon>
        <taxon>Bacillota</taxon>
        <taxon>Bacilli</taxon>
        <taxon>Bacillales</taxon>
        <taxon>Caryophanaceae</taxon>
        <taxon>Ureibacillus</taxon>
    </lineage>
</organism>
<dbReference type="RefSeq" id="WP_118877499.1">
    <property type="nucleotide sequence ID" value="NZ_QWEI01000012.1"/>
</dbReference>
<dbReference type="EMBL" id="QWEI01000012">
    <property type="protein sequence ID" value="RHW32758.1"/>
    <property type="molecule type" value="Genomic_DNA"/>
</dbReference>
<comment type="caution">
    <text evidence="1">The sequence shown here is derived from an EMBL/GenBank/DDBJ whole genome shotgun (WGS) entry which is preliminary data.</text>
</comment>
<keyword evidence="2" id="KW-1185">Reference proteome</keyword>
<proteinExistence type="predicted"/>
<dbReference type="Proteomes" id="UP000265692">
    <property type="component" value="Unassembled WGS sequence"/>
</dbReference>
<evidence type="ECO:0000313" key="1">
    <source>
        <dbReference type="EMBL" id="RHW32758.1"/>
    </source>
</evidence>
<dbReference type="AlphaFoldDB" id="A0A396S711"/>
<protein>
    <submittedName>
        <fullName evidence="1">Uncharacterized protein</fullName>
    </submittedName>
</protein>
<reference evidence="1 2" key="1">
    <citation type="submission" date="2018-08" db="EMBL/GenBank/DDBJ databases">
        <title>Lysinibacillus sp. YLB-03 draft genome sequence.</title>
        <authorList>
            <person name="Yu L."/>
        </authorList>
    </citation>
    <scope>NUCLEOTIDE SEQUENCE [LARGE SCALE GENOMIC DNA]</scope>
    <source>
        <strain evidence="1 2">YLB-03</strain>
    </source>
</reference>
<name>A0A396S711_9BACL</name>